<dbReference type="InterPro" id="IPR004763">
    <property type="entry name" value="CusA-like"/>
</dbReference>
<dbReference type="InterPro" id="IPR001036">
    <property type="entry name" value="Acrflvin-R"/>
</dbReference>
<keyword evidence="10" id="KW-1185">Reference proteome</keyword>
<comment type="subcellular location">
    <subcellularLocation>
        <location evidence="1">Cell membrane</location>
        <topology evidence="1">Multi-pass membrane protein</topology>
    </subcellularLocation>
</comment>
<dbReference type="Gene3D" id="3.30.70.1440">
    <property type="entry name" value="Multidrug efflux transporter AcrB pore domain"/>
    <property type="match status" value="1"/>
</dbReference>
<gene>
    <name evidence="9" type="ORF">HHL27_11730</name>
</gene>
<feature type="transmembrane region" description="Helical" evidence="8">
    <location>
        <begin position="924"/>
        <end position="948"/>
    </location>
</feature>
<dbReference type="Pfam" id="PF00873">
    <property type="entry name" value="ACR_tran"/>
    <property type="match status" value="1"/>
</dbReference>
<evidence type="ECO:0000313" key="10">
    <source>
        <dbReference type="Proteomes" id="UP000583556"/>
    </source>
</evidence>
<feature type="transmembrane region" description="Helical" evidence="8">
    <location>
        <begin position="365"/>
        <end position="384"/>
    </location>
</feature>
<feature type="transmembrane region" description="Helical" evidence="8">
    <location>
        <begin position="976"/>
        <end position="997"/>
    </location>
</feature>
<feature type="transmembrane region" description="Helical" evidence="8">
    <location>
        <begin position="898"/>
        <end position="918"/>
    </location>
</feature>
<reference evidence="9 10" key="1">
    <citation type="submission" date="2020-04" db="EMBL/GenBank/DDBJ databases">
        <title>Novosphingobium sp. TW-4 isolated from soil.</title>
        <authorList>
            <person name="Dahal R.H."/>
            <person name="Chaudhary D.K."/>
        </authorList>
    </citation>
    <scope>NUCLEOTIDE SEQUENCE [LARGE SCALE GENOMIC DNA]</scope>
    <source>
        <strain evidence="9 10">TW-4</strain>
    </source>
</reference>
<evidence type="ECO:0000313" key="9">
    <source>
        <dbReference type="EMBL" id="NML94333.1"/>
    </source>
</evidence>
<evidence type="ECO:0000256" key="2">
    <source>
        <dbReference type="ARBA" id="ARBA00010942"/>
    </source>
</evidence>
<proteinExistence type="inferred from homology"/>
<dbReference type="RefSeq" id="WP_169493574.1">
    <property type="nucleotide sequence ID" value="NZ_JABBGM010000004.1"/>
</dbReference>
<keyword evidence="3" id="KW-0813">Transport</keyword>
<protein>
    <submittedName>
        <fullName evidence="9">Efflux RND transporter permease subunit</fullName>
    </submittedName>
</protein>
<evidence type="ECO:0000256" key="3">
    <source>
        <dbReference type="ARBA" id="ARBA00022448"/>
    </source>
</evidence>
<feature type="transmembrane region" description="Helical" evidence="8">
    <location>
        <begin position="390"/>
        <end position="415"/>
    </location>
</feature>
<dbReference type="EMBL" id="JABBGM010000004">
    <property type="protein sequence ID" value="NML94333.1"/>
    <property type="molecule type" value="Genomic_DNA"/>
</dbReference>
<comment type="caution">
    <text evidence="9">The sequence shown here is derived from an EMBL/GenBank/DDBJ whole genome shotgun (WGS) entry which is preliminary data.</text>
</comment>
<keyword evidence="4" id="KW-1003">Cell membrane</keyword>
<dbReference type="PANTHER" id="PTHR32063">
    <property type="match status" value="1"/>
</dbReference>
<feature type="transmembrane region" description="Helical" evidence="8">
    <location>
        <begin position="436"/>
        <end position="464"/>
    </location>
</feature>
<feature type="transmembrane region" description="Helical" evidence="8">
    <location>
        <begin position="484"/>
        <end position="505"/>
    </location>
</feature>
<dbReference type="PANTHER" id="PTHR32063:SF19">
    <property type="entry name" value="CATION EFFLUX SYSTEM PROTEIN CUSA"/>
    <property type="match status" value="1"/>
</dbReference>
<keyword evidence="7 8" id="KW-0472">Membrane</keyword>
<keyword evidence="5 8" id="KW-0812">Transmembrane</keyword>
<dbReference type="NCBIfam" id="TIGR00914">
    <property type="entry name" value="2A0601"/>
    <property type="match status" value="1"/>
</dbReference>
<evidence type="ECO:0000256" key="8">
    <source>
        <dbReference type="SAM" id="Phobius"/>
    </source>
</evidence>
<feature type="transmembrane region" description="Helical" evidence="8">
    <location>
        <begin position="874"/>
        <end position="891"/>
    </location>
</feature>
<dbReference type="AlphaFoldDB" id="A0A7Y0BQ58"/>
<dbReference type="InterPro" id="IPR027463">
    <property type="entry name" value="AcrB_DN_DC_subdom"/>
</dbReference>
<dbReference type="GO" id="GO:0042910">
    <property type="term" value="F:xenobiotic transmembrane transporter activity"/>
    <property type="evidence" value="ECO:0007669"/>
    <property type="project" value="TreeGrafter"/>
</dbReference>
<dbReference type="Gene3D" id="1.20.1640.10">
    <property type="entry name" value="Multidrug efflux transporter AcrB transmembrane domain"/>
    <property type="match status" value="2"/>
</dbReference>
<organism evidence="9 10">
    <name type="scientific">Novosphingobium olei</name>
    <dbReference type="NCBI Taxonomy" id="2728851"/>
    <lineage>
        <taxon>Bacteria</taxon>
        <taxon>Pseudomonadati</taxon>
        <taxon>Pseudomonadota</taxon>
        <taxon>Alphaproteobacteria</taxon>
        <taxon>Sphingomonadales</taxon>
        <taxon>Sphingomonadaceae</taxon>
        <taxon>Novosphingobium</taxon>
    </lineage>
</organism>
<comment type="similarity">
    <text evidence="2">Belongs to the resistance-nodulation-cell division (RND) (TC 2.A.6) family.</text>
</comment>
<evidence type="ECO:0000256" key="4">
    <source>
        <dbReference type="ARBA" id="ARBA00022475"/>
    </source>
</evidence>
<sequence>MIASIIRASVRARNLVIAAALVLTAVGVMAVRTTPVDAVPDLSDVQVIIRTTYSGQAPQIVENQVTYPIASTMLSVPGARVVRGYSFVGDSFVYVLFDDGTDLYWARSRVLEYLSQVQSRLPEGAKASLGPDATGVGWIYEYALVDRTGRHDLAQLRSIQDWFLRFELKTVPGVAEVASIGGMVKQYQIVLDPQKLAAYGVTADQVAEALKRSNQETGGASVEMAGAEYVVRASGYLKTLDDFRAVPIRTAAGGIPVTLGDVATVQVGPEMRRGIAELNGEGEVAGGVIVMRQGQNARAVIDGVRAKLEELKKSLPPGVEIVSTYDRSGLIDRAVENLGHKLVEEFVIVALVCALFLWHVRSALVAILTLPLGILIAFIVMRLQGLNANILSLGGIAIAIGAMVDAAVVMIENAHKHLERWRQAHPDSEPDKPTRWLIVTLAAEEVGPALFLSLLIITFSFLPIFTLQGQEGRLFAPLAFTKTFAMAAAAFLSITLIPVLMGLLIRGRIPSEEANPVNRWLAHIYRPAIDWVLDRPKQALLIAALIFATTLWPMSRIGGEFLPQMNEGDLLYMPSALPGLSPAEAGHLLQQTDRLIKTVPEVESVFGKAGRADSATDPAPLEMFETTIRFKPRDQWRPGMTPEKLVDELDARVKVPGLANFWIPPIRNRIDMLATGIKSPVGIKVAGANLAEIDRTAKQIEQVVKGVPGVASALAERLTGGRYIDVDVDRNSAGRYGLNVADVQAVVSGAIGGENIGQTVEGLARYPISLRYPREIRDSPDKLAALPVLTPSGQQITLGTVASIRVSDGPPMLRSENGRPVTWIYVDGRDRDMQTLVHDISQTIASQVKLPPGVSISYTGQYEFFVRAKERMKLVIPVTLAIIFALLYLTFRRWDEALLIMATLPFALTGGLWLLYLLGYNQSVASAVGFIALAGVAAEFGVVMLIYLKQALEAREDGDVAAAVREGALLRVRPKAMTVAVILAGLFPVLVGGGTGSEVMSRIAAPIVGGMLTAPLLSMLIIPAAYLLMRRKSQAHVQPDGEVK</sequence>
<dbReference type="GO" id="GO:0008324">
    <property type="term" value="F:monoatomic cation transmembrane transporter activity"/>
    <property type="evidence" value="ECO:0007669"/>
    <property type="project" value="InterPro"/>
</dbReference>
<feature type="transmembrane region" description="Helical" evidence="8">
    <location>
        <begin position="1003"/>
        <end position="1028"/>
    </location>
</feature>
<evidence type="ECO:0000256" key="5">
    <source>
        <dbReference type="ARBA" id="ARBA00022692"/>
    </source>
</evidence>
<accession>A0A7Y0BQ58</accession>
<evidence type="ECO:0000256" key="6">
    <source>
        <dbReference type="ARBA" id="ARBA00022989"/>
    </source>
</evidence>
<dbReference type="Proteomes" id="UP000583556">
    <property type="component" value="Unassembled WGS sequence"/>
</dbReference>
<name>A0A7Y0BQ58_9SPHN</name>
<dbReference type="Gene3D" id="3.30.2090.10">
    <property type="entry name" value="Multidrug efflux transporter AcrB TolC docking domain, DN and DC subdomains"/>
    <property type="match status" value="2"/>
</dbReference>
<dbReference type="Gene3D" id="3.30.70.1430">
    <property type="entry name" value="Multidrug efflux transporter AcrB pore domain"/>
    <property type="match status" value="2"/>
</dbReference>
<dbReference type="GO" id="GO:0005886">
    <property type="term" value="C:plasma membrane"/>
    <property type="evidence" value="ECO:0007669"/>
    <property type="project" value="UniProtKB-SubCell"/>
</dbReference>
<dbReference type="Gene3D" id="3.30.70.1320">
    <property type="entry name" value="Multidrug efflux transporter AcrB pore domain like"/>
    <property type="match status" value="1"/>
</dbReference>
<keyword evidence="6 8" id="KW-1133">Transmembrane helix</keyword>
<evidence type="ECO:0000256" key="1">
    <source>
        <dbReference type="ARBA" id="ARBA00004651"/>
    </source>
</evidence>
<dbReference type="PRINTS" id="PR00702">
    <property type="entry name" value="ACRIFLAVINRP"/>
</dbReference>
<dbReference type="SUPFAM" id="SSF82714">
    <property type="entry name" value="Multidrug efflux transporter AcrB TolC docking domain, DN and DC subdomains"/>
    <property type="match status" value="2"/>
</dbReference>
<dbReference type="SUPFAM" id="SSF82693">
    <property type="entry name" value="Multidrug efflux transporter AcrB pore domain, PN1, PN2, PC1 and PC2 subdomains"/>
    <property type="match status" value="2"/>
</dbReference>
<dbReference type="SUPFAM" id="SSF82866">
    <property type="entry name" value="Multidrug efflux transporter AcrB transmembrane domain"/>
    <property type="match status" value="2"/>
</dbReference>
<evidence type="ECO:0000256" key="7">
    <source>
        <dbReference type="ARBA" id="ARBA00023136"/>
    </source>
</evidence>